<organism evidence="3 4">
    <name type="scientific">Candidatus Propionivibrio dominans</name>
    <dbReference type="NCBI Taxonomy" id="2954373"/>
    <lineage>
        <taxon>Bacteria</taxon>
        <taxon>Pseudomonadati</taxon>
        <taxon>Pseudomonadota</taxon>
        <taxon>Betaproteobacteria</taxon>
        <taxon>Rhodocyclales</taxon>
        <taxon>Rhodocyclaceae</taxon>
        <taxon>Propionivibrio</taxon>
    </lineage>
</organism>
<gene>
    <name evidence="3" type="ORF">IPJ48_05625</name>
</gene>
<dbReference type="PANTHER" id="PTHR46268:SF6">
    <property type="entry name" value="UNIVERSAL STRESS PROTEIN UP12"/>
    <property type="match status" value="1"/>
</dbReference>
<dbReference type="AlphaFoldDB" id="A0A9D7FA02"/>
<dbReference type="Proteomes" id="UP000886602">
    <property type="component" value="Unassembled WGS sequence"/>
</dbReference>
<evidence type="ECO:0000313" key="4">
    <source>
        <dbReference type="Proteomes" id="UP000886602"/>
    </source>
</evidence>
<dbReference type="PRINTS" id="PR01438">
    <property type="entry name" value="UNVRSLSTRESS"/>
</dbReference>
<proteinExistence type="inferred from homology"/>
<dbReference type="SUPFAM" id="SSF52402">
    <property type="entry name" value="Adenine nucleotide alpha hydrolases-like"/>
    <property type="match status" value="2"/>
</dbReference>
<dbReference type="Pfam" id="PF00582">
    <property type="entry name" value="Usp"/>
    <property type="match status" value="2"/>
</dbReference>
<evidence type="ECO:0000259" key="2">
    <source>
        <dbReference type="Pfam" id="PF00582"/>
    </source>
</evidence>
<sequence>MKMKRILAATDFSALGDAAIHRAAFLAAREDSELAIVHAMPSSSVLDDVFGADGNLPGRMRAVSGDRLAALVDAATQTGARRVRAEIAEGSAQRALADAAESFHPDLVVIGAHGKGLLQQFFLGGTASRILARAACPVLVARSEPAGDYRQALAAVDLGPRSEAVLRASIIVAARAHVTVAHAYQAPFEAKLRYKGFSAEDIARYSEPEAQAAQRSVAALLAEPVFTGLDLKIRIVHGHPNPALFDIANDLGADLIVAGKHGGSRLEESVMGSITRLLAYHAPCDVLVV</sequence>
<comment type="caution">
    <text evidence="3">The sequence shown here is derived from an EMBL/GenBank/DDBJ whole genome shotgun (WGS) entry which is preliminary data.</text>
</comment>
<feature type="domain" description="UspA" evidence="2">
    <location>
        <begin position="3"/>
        <end position="142"/>
    </location>
</feature>
<dbReference type="Gene3D" id="3.40.50.620">
    <property type="entry name" value="HUPs"/>
    <property type="match status" value="2"/>
</dbReference>
<reference evidence="3" key="1">
    <citation type="submission" date="2020-10" db="EMBL/GenBank/DDBJ databases">
        <title>Connecting structure to function with the recovery of over 1000 high-quality activated sludge metagenome-assembled genomes encoding full-length rRNA genes using long-read sequencing.</title>
        <authorList>
            <person name="Singleton C.M."/>
            <person name="Petriglieri F."/>
            <person name="Kristensen J.M."/>
            <person name="Kirkegaard R.H."/>
            <person name="Michaelsen T.Y."/>
            <person name="Andersen M.H."/>
            <person name="Karst S.M."/>
            <person name="Dueholm M.S."/>
            <person name="Nielsen P.H."/>
            <person name="Albertsen M."/>
        </authorList>
    </citation>
    <scope>NUCLEOTIDE SEQUENCE</scope>
    <source>
        <strain evidence="3">EsbW_18-Q3-R4-48_MAXAC.044</strain>
    </source>
</reference>
<evidence type="ECO:0000256" key="1">
    <source>
        <dbReference type="ARBA" id="ARBA00008791"/>
    </source>
</evidence>
<protein>
    <submittedName>
        <fullName evidence="3">Universal stress protein</fullName>
    </submittedName>
</protein>
<feature type="domain" description="UspA" evidence="2">
    <location>
        <begin position="149"/>
        <end position="289"/>
    </location>
</feature>
<dbReference type="InterPro" id="IPR014729">
    <property type="entry name" value="Rossmann-like_a/b/a_fold"/>
</dbReference>
<accession>A0A9D7FA02</accession>
<name>A0A9D7FA02_9RHOO</name>
<dbReference type="EMBL" id="JADJNC010000008">
    <property type="protein sequence ID" value="MBK7422603.1"/>
    <property type="molecule type" value="Genomic_DNA"/>
</dbReference>
<dbReference type="InterPro" id="IPR006015">
    <property type="entry name" value="Universal_stress_UspA"/>
</dbReference>
<dbReference type="InterPro" id="IPR006016">
    <property type="entry name" value="UspA"/>
</dbReference>
<dbReference type="PANTHER" id="PTHR46268">
    <property type="entry name" value="STRESS RESPONSE PROTEIN NHAX"/>
    <property type="match status" value="1"/>
</dbReference>
<comment type="similarity">
    <text evidence="1">Belongs to the universal stress protein A family.</text>
</comment>
<dbReference type="CDD" id="cd00293">
    <property type="entry name" value="USP-like"/>
    <property type="match status" value="2"/>
</dbReference>
<evidence type="ECO:0000313" key="3">
    <source>
        <dbReference type="EMBL" id="MBK7422603.1"/>
    </source>
</evidence>